<proteinExistence type="predicted"/>
<name>A0ABN9DSE9_9NEOB</name>
<accession>A0ABN9DSE9</accession>
<comment type="caution">
    <text evidence="1">The sequence shown here is derived from an EMBL/GenBank/DDBJ whole genome shotgun (WGS) entry which is preliminary data.</text>
</comment>
<dbReference type="Proteomes" id="UP001162483">
    <property type="component" value="Unassembled WGS sequence"/>
</dbReference>
<dbReference type="EMBL" id="CATNWA010014757">
    <property type="protein sequence ID" value="CAI9575560.1"/>
    <property type="molecule type" value="Genomic_DNA"/>
</dbReference>
<protein>
    <submittedName>
        <fullName evidence="1">Uncharacterized protein</fullName>
    </submittedName>
</protein>
<sequence>MIPSMKCRSPIPVTLMQTPQKDTATTMFHCRHHAFFFVLLVTDAGSLPPIPHLCNAHQSRVQSPSSLLFFTIGPGKF</sequence>
<keyword evidence="2" id="KW-1185">Reference proteome</keyword>
<gene>
    <name evidence="1" type="ORF">SPARVUS_LOCUS8213278</name>
</gene>
<reference evidence="1" key="1">
    <citation type="submission" date="2023-05" db="EMBL/GenBank/DDBJ databases">
        <authorList>
            <person name="Stuckert A."/>
        </authorList>
    </citation>
    <scope>NUCLEOTIDE SEQUENCE</scope>
</reference>
<organism evidence="1 2">
    <name type="scientific">Staurois parvus</name>
    <dbReference type="NCBI Taxonomy" id="386267"/>
    <lineage>
        <taxon>Eukaryota</taxon>
        <taxon>Metazoa</taxon>
        <taxon>Chordata</taxon>
        <taxon>Craniata</taxon>
        <taxon>Vertebrata</taxon>
        <taxon>Euteleostomi</taxon>
        <taxon>Amphibia</taxon>
        <taxon>Batrachia</taxon>
        <taxon>Anura</taxon>
        <taxon>Neobatrachia</taxon>
        <taxon>Ranoidea</taxon>
        <taxon>Ranidae</taxon>
        <taxon>Staurois</taxon>
    </lineage>
</organism>
<evidence type="ECO:0000313" key="1">
    <source>
        <dbReference type="EMBL" id="CAI9575560.1"/>
    </source>
</evidence>
<evidence type="ECO:0000313" key="2">
    <source>
        <dbReference type="Proteomes" id="UP001162483"/>
    </source>
</evidence>